<keyword evidence="3" id="KW-1185">Reference proteome</keyword>
<accession>A0ABU1VDS2</accession>
<evidence type="ECO:0000313" key="3">
    <source>
        <dbReference type="Proteomes" id="UP001265550"/>
    </source>
</evidence>
<evidence type="ECO:0000313" key="2">
    <source>
        <dbReference type="EMBL" id="MDR7095619.1"/>
    </source>
</evidence>
<evidence type="ECO:0000256" key="1">
    <source>
        <dbReference type="SAM" id="MobiDB-lite"/>
    </source>
</evidence>
<dbReference type="RefSeq" id="WP_310308824.1">
    <property type="nucleotide sequence ID" value="NZ_JAVDWE010000009.1"/>
</dbReference>
<sequence length="189" mass="19832">MPQKTALLTSWRTPVAAGFLLLACSLASAQWVWMEGGRKVFSDTAPPASVPDKSIVKRPGGGGAPMLPPAAAAPSTPAEGEATAQAPATSTGAPQLPAGDKELEARKKQAEQAEEAKRKAEEQRIAKARSDNCARARQAKATMDSGVRLATTNAKGEREVMDDKARAAESRRLDDVVRSDCGPMPKAAQ</sequence>
<comment type="caution">
    <text evidence="2">The sequence shown here is derived from an EMBL/GenBank/DDBJ whole genome shotgun (WGS) entry which is preliminary data.</text>
</comment>
<reference evidence="2 3" key="1">
    <citation type="submission" date="2023-07" db="EMBL/GenBank/DDBJ databases">
        <title>Sorghum-associated microbial communities from plants grown in Nebraska, USA.</title>
        <authorList>
            <person name="Schachtman D."/>
        </authorList>
    </citation>
    <scope>NUCLEOTIDE SEQUENCE [LARGE SCALE GENOMIC DNA]</scope>
    <source>
        <strain evidence="2 3">BE240</strain>
    </source>
</reference>
<gene>
    <name evidence="2" type="ORF">J2X09_003370</name>
</gene>
<feature type="compositionally biased region" description="Basic and acidic residues" evidence="1">
    <location>
        <begin position="155"/>
        <end position="178"/>
    </location>
</feature>
<dbReference type="Proteomes" id="UP001265550">
    <property type="component" value="Unassembled WGS sequence"/>
</dbReference>
<feature type="region of interest" description="Disordered" evidence="1">
    <location>
        <begin position="43"/>
        <end position="189"/>
    </location>
</feature>
<name>A0ABU1VDS2_9BURK</name>
<organism evidence="2 3">
    <name type="scientific">Hydrogenophaga laconesensis</name>
    <dbReference type="NCBI Taxonomy" id="1805971"/>
    <lineage>
        <taxon>Bacteria</taxon>
        <taxon>Pseudomonadati</taxon>
        <taxon>Pseudomonadota</taxon>
        <taxon>Betaproteobacteria</taxon>
        <taxon>Burkholderiales</taxon>
        <taxon>Comamonadaceae</taxon>
        <taxon>Hydrogenophaga</taxon>
    </lineage>
</organism>
<feature type="compositionally biased region" description="Low complexity" evidence="1">
    <location>
        <begin position="69"/>
        <end position="84"/>
    </location>
</feature>
<feature type="compositionally biased region" description="Basic and acidic residues" evidence="1">
    <location>
        <begin position="99"/>
        <end position="134"/>
    </location>
</feature>
<proteinExistence type="predicted"/>
<protein>
    <recommendedName>
        <fullName evidence="4">DUF4124 domain-containing protein</fullName>
    </recommendedName>
</protein>
<dbReference type="PROSITE" id="PS51257">
    <property type="entry name" value="PROKAR_LIPOPROTEIN"/>
    <property type="match status" value="1"/>
</dbReference>
<dbReference type="EMBL" id="JAVDWE010000009">
    <property type="protein sequence ID" value="MDR7095619.1"/>
    <property type="molecule type" value="Genomic_DNA"/>
</dbReference>
<evidence type="ECO:0008006" key="4">
    <source>
        <dbReference type="Google" id="ProtNLM"/>
    </source>
</evidence>